<dbReference type="Gene3D" id="3.40.50.2300">
    <property type="match status" value="1"/>
</dbReference>
<dbReference type="EMBL" id="JAVDQD010000012">
    <property type="protein sequence ID" value="MDR6241820.1"/>
    <property type="molecule type" value="Genomic_DNA"/>
</dbReference>
<dbReference type="InterPro" id="IPR007492">
    <property type="entry name" value="LytTR_DNA-bd_dom"/>
</dbReference>
<dbReference type="Proteomes" id="UP001185092">
    <property type="component" value="Unassembled WGS sequence"/>
</dbReference>
<protein>
    <submittedName>
        <fullName evidence="4">DNA-binding LytR/AlgR family response regulator</fullName>
    </submittedName>
</protein>
<organism evidence="4 5">
    <name type="scientific">Aureibacter tunicatorum</name>
    <dbReference type="NCBI Taxonomy" id="866807"/>
    <lineage>
        <taxon>Bacteria</taxon>
        <taxon>Pseudomonadati</taxon>
        <taxon>Bacteroidota</taxon>
        <taxon>Cytophagia</taxon>
        <taxon>Cytophagales</taxon>
        <taxon>Persicobacteraceae</taxon>
        <taxon>Aureibacter</taxon>
    </lineage>
</organism>
<dbReference type="Pfam" id="PF04397">
    <property type="entry name" value="LytTR"/>
    <property type="match status" value="1"/>
</dbReference>
<evidence type="ECO:0000256" key="1">
    <source>
        <dbReference type="PROSITE-ProRule" id="PRU00169"/>
    </source>
</evidence>
<gene>
    <name evidence="4" type="ORF">HNQ88_004907</name>
</gene>
<dbReference type="PANTHER" id="PTHR37299">
    <property type="entry name" value="TRANSCRIPTIONAL REGULATOR-RELATED"/>
    <property type="match status" value="1"/>
</dbReference>
<dbReference type="SMART" id="SM00850">
    <property type="entry name" value="LytTR"/>
    <property type="match status" value="1"/>
</dbReference>
<keyword evidence="4" id="KW-0238">DNA-binding</keyword>
<feature type="modified residue" description="4-aspartylphosphate" evidence="1">
    <location>
        <position position="57"/>
    </location>
</feature>
<dbReference type="GO" id="GO:0003677">
    <property type="term" value="F:DNA binding"/>
    <property type="evidence" value="ECO:0007669"/>
    <property type="project" value="UniProtKB-KW"/>
</dbReference>
<accession>A0AAE3XST2</accession>
<name>A0AAE3XST2_9BACT</name>
<feature type="domain" description="HTH LytTR-type" evidence="3">
    <location>
        <begin position="134"/>
        <end position="231"/>
    </location>
</feature>
<dbReference type="AlphaFoldDB" id="A0AAE3XST2"/>
<dbReference type="RefSeq" id="WP_309942942.1">
    <property type="nucleotide sequence ID" value="NZ_AP025307.1"/>
</dbReference>
<evidence type="ECO:0000313" key="4">
    <source>
        <dbReference type="EMBL" id="MDR6241820.1"/>
    </source>
</evidence>
<dbReference type="Gene3D" id="2.40.50.1020">
    <property type="entry name" value="LytTr DNA-binding domain"/>
    <property type="match status" value="1"/>
</dbReference>
<dbReference type="GO" id="GO:0000156">
    <property type="term" value="F:phosphorelay response regulator activity"/>
    <property type="evidence" value="ECO:0007669"/>
    <property type="project" value="InterPro"/>
</dbReference>
<sequence>MSKHLICIAIDDEPFALELIKEYCRKVPSIELTRTFNNPIEASYFLKNNHPDIIFLDIKMPELSGMQLAHKIKQSVIIFTTAYSEFAAESYDLEAVDYLMKPFNFQRFYKAIEKAEKYIQLKNQKHKPAISSYIQVKVEYKNIQINTNEIRYIEAMDNYVKIFTEQDCYITKLSMKAILKELPDKEFFRIHKSYIVSKQHIDYFSASDIAMGNKTLPIGRKYSSEFSEFMS</sequence>
<proteinExistence type="predicted"/>
<reference evidence="4" key="1">
    <citation type="submission" date="2023-07" db="EMBL/GenBank/DDBJ databases">
        <title>Genomic Encyclopedia of Type Strains, Phase IV (KMG-IV): sequencing the most valuable type-strain genomes for metagenomic binning, comparative biology and taxonomic classification.</title>
        <authorList>
            <person name="Goeker M."/>
        </authorList>
    </citation>
    <scope>NUCLEOTIDE SEQUENCE</scope>
    <source>
        <strain evidence="4">DSM 26174</strain>
    </source>
</reference>
<dbReference type="PROSITE" id="PS50930">
    <property type="entry name" value="HTH_LYTTR"/>
    <property type="match status" value="1"/>
</dbReference>
<dbReference type="InterPro" id="IPR001789">
    <property type="entry name" value="Sig_transdc_resp-reg_receiver"/>
</dbReference>
<evidence type="ECO:0000313" key="5">
    <source>
        <dbReference type="Proteomes" id="UP001185092"/>
    </source>
</evidence>
<dbReference type="InterPro" id="IPR046947">
    <property type="entry name" value="LytR-like"/>
</dbReference>
<dbReference type="Pfam" id="PF00072">
    <property type="entry name" value="Response_reg"/>
    <property type="match status" value="1"/>
</dbReference>
<feature type="domain" description="Response regulatory" evidence="2">
    <location>
        <begin position="6"/>
        <end position="116"/>
    </location>
</feature>
<dbReference type="SMART" id="SM00448">
    <property type="entry name" value="REC"/>
    <property type="match status" value="1"/>
</dbReference>
<dbReference type="SUPFAM" id="SSF52172">
    <property type="entry name" value="CheY-like"/>
    <property type="match status" value="1"/>
</dbReference>
<dbReference type="InterPro" id="IPR011006">
    <property type="entry name" value="CheY-like_superfamily"/>
</dbReference>
<dbReference type="PANTHER" id="PTHR37299:SF1">
    <property type="entry name" value="STAGE 0 SPORULATION PROTEIN A HOMOLOG"/>
    <property type="match status" value="1"/>
</dbReference>
<keyword evidence="5" id="KW-1185">Reference proteome</keyword>
<evidence type="ECO:0000259" key="2">
    <source>
        <dbReference type="PROSITE" id="PS50110"/>
    </source>
</evidence>
<evidence type="ECO:0000259" key="3">
    <source>
        <dbReference type="PROSITE" id="PS50930"/>
    </source>
</evidence>
<dbReference type="PROSITE" id="PS50110">
    <property type="entry name" value="RESPONSE_REGULATORY"/>
    <property type="match status" value="1"/>
</dbReference>
<keyword evidence="1" id="KW-0597">Phosphoprotein</keyword>
<comment type="caution">
    <text evidence="4">The sequence shown here is derived from an EMBL/GenBank/DDBJ whole genome shotgun (WGS) entry which is preliminary data.</text>
</comment>